<keyword evidence="4" id="KW-0472">Membrane</keyword>
<evidence type="ECO:0000313" key="7">
    <source>
        <dbReference type="EMBL" id="MTH77046.1"/>
    </source>
</evidence>
<sequence>MNFMSTKGKTMNLARVRFCGLALICLTAATGAGAQENRGLGLGLGYFSGERAYGDTDNVLVPLVDFETDWVRFRGLTADLKLPFISSETLSFAIRANYTIGEGYEADDTPVLAGMDERKGGLWAGAAMDWRPGFADFAFEWQSDISGDSDGHRLRVEMSRRFNPTGSERFGLTPRITGIWMDDNAAEYYYGVRTTEVTPTRTAYTGSSTLNVELGVQADYMLSERQILIFDAGVTRLGSGITDSPITVDKTLTSVGMGYAYRF</sequence>
<feature type="signal peptide" evidence="6">
    <location>
        <begin position="1"/>
        <end position="34"/>
    </location>
</feature>
<dbReference type="InterPro" id="IPR010583">
    <property type="entry name" value="MipA"/>
</dbReference>
<dbReference type="EMBL" id="WMIE01000001">
    <property type="protein sequence ID" value="MTH77046.1"/>
    <property type="molecule type" value="Genomic_DNA"/>
</dbReference>
<dbReference type="AlphaFoldDB" id="A0A6L6J676"/>
<proteinExistence type="inferred from homology"/>
<dbReference type="OrthoDB" id="7343706at2"/>
<evidence type="ECO:0000313" key="8">
    <source>
        <dbReference type="Proteomes" id="UP000478183"/>
    </source>
</evidence>
<comment type="caution">
    <text evidence="7">The sequence shown here is derived from an EMBL/GenBank/DDBJ whole genome shotgun (WGS) entry which is preliminary data.</text>
</comment>
<dbReference type="GO" id="GO:0009279">
    <property type="term" value="C:cell outer membrane"/>
    <property type="evidence" value="ECO:0007669"/>
    <property type="project" value="UniProtKB-SubCell"/>
</dbReference>
<feature type="chain" id="PRO_5027120957" evidence="6">
    <location>
        <begin position="35"/>
        <end position="263"/>
    </location>
</feature>
<protein>
    <submittedName>
        <fullName evidence="7">MipA/OmpV family protein</fullName>
    </submittedName>
</protein>
<gene>
    <name evidence="7" type="ORF">GL286_04800</name>
</gene>
<accession>A0A6L6J676</accession>
<keyword evidence="5" id="KW-0998">Cell outer membrane</keyword>
<reference evidence="7 8" key="1">
    <citation type="submission" date="2019-11" db="EMBL/GenBank/DDBJ databases">
        <authorList>
            <person name="Dong K."/>
        </authorList>
    </citation>
    <scope>NUCLEOTIDE SEQUENCE [LARGE SCALE GENOMIC DNA]</scope>
    <source>
        <strain evidence="7 8">NBRC 111993</strain>
    </source>
</reference>
<evidence type="ECO:0000256" key="4">
    <source>
        <dbReference type="ARBA" id="ARBA00023136"/>
    </source>
</evidence>
<name>A0A6L6J676_9RHOB</name>
<dbReference type="PANTHER" id="PTHR38776">
    <property type="entry name" value="MLTA-INTERACTING PROTEIN-RELATED"/>
    <property type="match status" value="1"/>
</dbReference>
<dbReference type="Proteomes" id="UP000478183">
    <property type="component" value="Unassembled WGS sequence"/>
</dbReference>
<evidence type="ECO:0000256" key="5">
    <source>
        <dbReference type="ARBA" id="ARBA00023237"/>
    </source>
</evidence>
<organism evidence="7 8">
    <name type="scientific">Paracoccus aestuariivivens</name>
    <dbReference type="NCBI Taxonomy" id="1820333"/>
    <lineage>
        <taxon>Bacteria</taxon>
        <taxon>Pseudomonadati</taxon>
        <taxon>Pseudomonadota</taxon>
        <taxon>Alphaproteobacteria</taxon>
        <taxon>Rhodobacterales</taxon>
        <taxon>Paracoccaceae</taxon>
        <taxon>Paracoccus</taxon>
    </lineage>
</organism>
<keyword evidence="8" id="KW-1185">Reference proteome</keyword>
<dbReference type="Pfam" id="PF06629">
    <property type="entry name" value="MipA"/>
    <property type="match status" value="1"/>
</dbReference>
<comment type="similarity">
    <text evidence="2">Belongs to the MipA/OmpV family.</text>
</comment>
<evidence type="ECO:0000256" key="3">
    <source>
        <dbReference type="ARBA" id="ARBA00022729"/>
    </source>
</evidence>
<evidence type="ECO:0000256" key="2">
    <source>
        <dbReference type="ARBA" id="ARBA00005722"/>
    </source>
</evidence>
<evidence type="ECO:0000256" key="6">
    <source>
        <dbReference type="SAM" id="SignalP"/>
    </source>
</evidence>
<evidence type="ECO:0000256" key="1">
    <source>
        <dbReference type="ARBA" id="ARBA00004442"/>
    </source>
</evidence>
<keyword evidence="3 6" id="KW-0732">Signal</keyword>
<comment type="subcellular location">
    <subcellularLocation>
        <location evidence="1">Cell outer membrane</location>
    </subcellularLocation>
</comment>
<dbReference type="PANTHER" id="PTHR38776:SF1">
    <property type="entry name" value="MLTA-INTERACTING PROTEIN-RELATED"/>
    <property type="match status" value="1"/>
</dbReference>